<organism evidence="1 2">
    <name type="scientific">Saccharopolyspora spinosa</name>
    <dbReference type="NCBI Taxonomy" id="60894"/>
    <lineage>
        <taxon>Bacteria</taxon>
        <taxon>Bacillati</taxon>
        <taxon>Actinomycetota</taxon>
        <taxon>Actinomycetes</taxon>
        <taxon>Pseudonocardiales</taxon>
        <taxon>Pseudonocardiaceae</taxon>
        <taxon>Saccharopolyspora</taxon>
    </lineage>
</organism>
<dbReference type="EMBL" id="PJNB01000001">
    <property type="protein sequence ID" value="PKW14546.1"/>
    <property type="molecule type" value="Genomic_DNA"/>
</dbReference>
<dbReference type="Proteomes" id="UP000233786">
    <property type="component" value="Unassembled WGS sequence"/>
</dbReference>
<protein>
    <submittedName>
        <fullName evidence="1">Uncharacterized protein</fullName>
    </submittedName>
</protein>
<reference evidence="1" key="1">
    <citation type="submission" date="2017-12" db="EMBL/GenBank/DDBJ databases">
        <title>Sequencing the genomes of 1000 Actinobacteria strains.</title>
        <authorList>
            <person name="Klenk H.-P."/>
        </authorList>
    </citation>
    <scope>NUCLEOTIDE SEQUENCE [LARGE SCALE GENOMIC DNA]</scope>
    <source>
        <strain evidence="1">DSM 44228</strain>
    </source>
</reference>
<accession>A0A2N3XV52</accession>
<comment type="caution">
    <text evidence="1">The sequence shown here is derived from an EMBL/GenBank/DDBJ whole genome shotgun (WGS) entry which is preliminary data.</text>
</comment>
<keyword evidence="2" id="KW-1185">Reference proteome</keyword>
<sequence>MRCYHVVEPHNYGKSLAICIWPTSWRPDERPIQEVLGVRRSWLRTKVNEGKTKMTNKVTEQAKRARSLVPVQREGETDACMVCGRTMRPAGVVRGEGRVCSPTCARQWAEGLK</sequence>
<proteinExistence type="predicted"/>
<name>A0A2N3XV52_SACSN</name>
<evidence type="ECO:0000313" key="2">
    <source>
        <dbReference type="Proteomes" id="UP000233786"/>
    </source>
</evidence>
<gene>
    <name evidence="1" type="ORF">A8926_2169</name>
</gene>
<dbReference type="AlphaFoldDB" id="A0A2N3XV52"/>
<evidence type="ECO:0000313" key="1">
    <source>
        <dbReference type="EMBL" id="PKW14546.1"/>
    </source>
</evidence>